<gene>
    <name evidence="2" type="ORF">GNLVRS02_ARAD1C21978g</name>
</gene>
<dbReference type="EMBL" id="HG937693">
    <property type="protein sequence ID" value="CDP34854.1"/>
    <property type="molecule type" value="Genomic_DNA"/>
</dbReference>
<dbReference type="PhylomeDB" id="A0A060T235"/>
<reference evidence="2" key="1">
    <citation type="submission" date="2014-02" db="EMBL/GenBank/DDBJ databases">
        <authorList>
            <person name="Genoscope - CEA"/>
        </authorList>
    </citation>
    <scope>NUCLEOTIDE SEQUENCE</scope>
    <source>
        <strain evidence="2">LS3</strain>
    </source>
</reference>
<dbReference type="SMART" id="SM00471">
    <property type="entry name" value="HDc"/>
    <property type="match status" value="1"/>
</dbReference>
<dbReference type="PANTHER" id="PTHR33594">
    <property type="entry name" value="SUPERFAMILY HYDROLASE, PUTATIVE (AFU_ORTHOLOGUE AFUA_1G03035)-RELATED"/>
    <property type="match status" value="1"/>
</dbReference>
<organism evidence="2">
    <name type="scientific">Blastobotrys adeninivorans</name>
    <name type="common">Yeast</name>
    <name type="synonym">Arxula adeninivorans</name>
    <dbReference type="NCBI Taxonomy" id="409370"/>
    <lineage>
        <taxon>Eukaryota</taxon>
        <taxon>Fungi</taxon>
        <taxon>Dikarya</taxon>
        <taxon>Ascomycota</taxon>
        <taxon>Saccharomycotina</taxon>
        <taxon>Dipodascomycetes</taxon>
        <taxon>Dipodascales</taxon>
        <taxon>Trichomonascaceae</taxon>
        <taxon>Blastobotrys</taxon>
    </lineage>
</organism>
<evidence type="ECO:0000313" key="2">
    <source>
        <dbReference type="EMBL" id="CDP34854.1"/>
    </source>
</evidence>
<dbReference type="AlphaFoldDB" id="A0A060T235"/>
<feature type="domain" description="HD/PDEase" evidence="1">
    <location>
        <begin position="29"/>
        <end position="156"/>
    </location>
</feature>
<reference evidence="2" key="2">
    <citation type="submission" date="2014-06" db="EMBL/GenBank/DDBJ databases">
        <title>The complete genome of Blastobotrys (Arxula) adeninivorans LS3 - a yeast of biotechnological interest.</title>
        <authorList>
            <person name="Kunze G."/>
            <person name="Gaillardin C."/>
            <person name="Czernicka M."/>
            <person name="Durrens P."/>
            <person name="Martin T."/>
            <person name="Boer E."/>
            <person name="Gabaldon T."/>
            <person name="Cruz J."/>
            <person name="Talla E."/>
            <person name="Marck C."/>
            <person name="Goffeau A."/>
            <person name="Barbe V."/>
            <person name="Baret P."/>
            <person name="Baronian K."/>
            <person name="Beier S."/>
            <person name="Bleykasten C."/>
            <person name="Bode R."/>
            <person name="Casaregola S."/>
            <person name="Despons L."/>
            <person name="Fairhead C."/>
            <person name="Giersberg M."/>
            <person name="Gierski P."/>
            <person name="Hahnel U."/>
            <person name="Hartmann A."/>
            <person name="Jankowska D."/>
            <person name="Jubin C."/>
            <person name="Jung P."/>
            <person name="Lafontaine I."/>
            <person name="Leh-Louis V."/>
            <person name="Lemaire M."/>
            <person name="Marcet-Houben M."/>
            <person name="Mascher M."/>
            <person name="Morel G."/>
            <person name="Richard G.-F."/>
            <person name="Riechen J."/>
            <person name="Sacerdot C."/>
            <person name="Sarkar A."/>
            <person name="Savel G."/>
            <person name="Schacherer J."/>
            <person name="Sherman D."/>
            <person name="Straub M.-L."/>
            <person name="Stein N."/>
            <person name="Thierry A."/>
            <person name="Trautwein-Schult A."/>
            <person name="Westhof E."/>
            <person name="Worch S."/>
            <person name="Dujon B."/>
            <person name="Souciet J.-L."/>
            <person name="Wincker P."/>
            <person name="Scholz U."/>
            <person name="Neuveglise N."/>
        </authorList>
    </citation>
    <scope>NUCLEOTIDE SEQUENCE</scope>
    <source>
        <strain evidence="2">LS3</strain>
    </source>
</reference>
<evidence type="ECO:0000259" key="1">
    <source>
        <dbReference type="SMART" id="SM00471"/>
    </source>
</evidence>
<protein>
    <submittedName>
        <fullName evidence="2">ARAD1C21978p</fullName>
    </submittedName>
</protein>
<sequence>MSCSGGDGLDPGLLSEARQLMKARMDQFDPSHDSLHVERVYKLAVRVCESLTAEGKTVDMDVVQLAALFHDMDDHKYEGHGSAGSTIVEVMQKHNVPSQKIDLVLQIIRNTSYSKEQKAIREGTLTDWHRSCLELHCVQDADRLDAIGAFGIYRVAAFSGAHGRPLYGPGDSAHQHFYDKLLKVKDSMKTPLGRRVADKRTDIMKQLVQAAEQEAVLGDF</sequence>
<dbReference type="Gene3D" id="1.10.3210.50">
    <property type="match status" value="1"/>
</dbReference>
<proteinExistence type="predicted"/>
<dbReference type="InterPro" id="IPR003607">
    <property type="entry name" value="HD/PDEase_dom"/>
</dbReference>
<dbReference type="PANTHER" id="PTHR33594:SF1">
    <property type="entry name" value="HD_PDEASE DOMAIN-CONTAINING PROTEIN"/>
    <property type="match status" value="1"/>
</dbReference>
<name>A0A060T235_BLAAD</name>
<dbReference type="Pfam" id="PF01966">
    <property type="entry name" value="HD"/>
    <property type="match status" value="1"/>
</dbReference>
<dbReference type="CDD" id="cd00077">
    <property type="entry name" value="HDc"/>
    <property type="match status" value="1"/>
</dbReference>
<dbReference type="SUPFAM" id="SSF109604">
    <property type="entry name" value="HD-domain/PDEase-like"/>
    <property type="match status" value="1"/>
</dbReference>
<accession>A0A060T235</accession>
<dbReference type="InterPro" id="IPR006674">
    <property type="entry name" value="HD_domain"/>
</dbReference>